<dbReference type="InterPro" id="IPR014001">
    <property type="entry name" value="Helicase_ATP-bd"/>
</dbReference>
<dbReference type="GO" id="GO:0005524">
    <property type="term" value="F:ATP binding"/>
    <property type="evidence" value="ECO:0007669"/>
    <property type="project" value="UniProtKB-KW"/>
</dbReference>
<accession>A0A9P4YL41</accession>
<dbReference type="GO" id="GO:0008094">
    <property type="term" value="F:ATP-dependent activity, acting on DNA"/>
    <property type="evidence" value="ECO:0007669"/>
    <property type="project" value="TreeGrafter"/>
</dbReference>
<dbReference type="InterPro" id="IPR049730">
    <property type="entry name" value="SNF2/RAD54-like_C"/>
</dbReference>
<dbReference type="PANTHER" id="PTHR45626">
    <property type="entry name" value="TRANSCRIPTION TERMINATION FACTOR 2-RELATED"/>
    <property type="match status" value="1"/>
</dbReference>
<dbReference type="PROSITE" id="PS51194">
    <property type="entry name" value="HELICASE_CTER"/>
    <property type="match status" value="1"/>
</dbReference>
<dbReference type="EMBL" id="JAAQVJ010000033">
    <property type="protein sequence ID" value="KAF3898807.1"/>
    <property type="molecule type" value="Genomic_DNA"/>
</dbReference>
<feature type="domain" description="Helicase ATP-binding" evidence="6">
    <location>
        <begin position="388"/>
        <end position="577"/>
    </location>
</feature>
<dbReference type="Proteomes" id="UP000749309">
    <property type="component" value="Unassembled WGS sequence"/>
</dbReference>
<protein>
    <submittedName>
        <fullName evidence="8">DNA repair protein RAD5</fullName>
    </submittedName>
</protein>
<sequence length="1101" mass="125055">MDTNPPENNVYNDDIVFNEDFEFLAPLFQSEASAGENQVTGDVSPISKPLDVIDSEALSLTRVSDNPVAKYSNSENGEEGEGLKNYSGDMWVELEKELDSSELEEYSQFEEAKAAFEAEKNPSLESQIRFEKAKAKEYLRISREKQRKALIQQERNTHHDCIDGNETEEVKISKTQGGESQKLGQENDFDLFYPENNAAPAEELHRFNSPSNEESIPVFVWERTQKSKESTKPKGRPRQNGASKKVRKTNDKVKETKKRNTTRGRSSNGSTKFKKNSTNKGPTHLNFDSLFTSNLIENAKRNTKKTAIPKFTSGNKKEAMKEIMASIPTDDDIDMRTMSQHKKAIMESVTKFTIRPRLGREGGWKQRNMTTNLFHYQLLGVGFMRDRENSPAAPRGGFLCDEMGFGKTIQAIANMVDGMAVGKEPTTTLIVAPTHLIEHWKDELLKHVEKGKLGRIFVYHGAQKLDTKFAIESGGTKDIGVIITTYSEIRASCRFPVPEFTNKEDETKWKLDKCGFLHNFMFRRIYLDEAHEIKNHNSKASQAVRLLTAKFRWVITGTPIHNDVTEFYSYFNFLKVPGLENYYTFLDKIVNQDPDHRRLTNCLRAYMLRRTHAETLFGRPILKLPDIDEKTVVVEFSIVERALYQKLIGSFLDEHLSTMRSIDGIDNYLTLLLYLRMFTSHLLLPQDVIKQILTPQFMQEIEPEVKQSSNKEDIEIFKSLQVLWFENKTEPLGGSGKEKSDAGFSTLFESVMGGSKGATNIMDCIECHQRKESVFVLSCMHLCCFDCIPKLRQAGDKQIICRCGLTVSCERCLDLQKFCGSKAIRRARSSKSRCIDEFEQDKGVPTISETVLSAKLRAVKLFVSKWLKESPNIKITIFTQFLGMIGAISSICEAEGWRYTTLCGKLHHRTRHANIKRFREENVSILISSLKAGDVGLNLTMASKCILVDLWWNEAIEQQAFCRLFRIGQKNDVEIVRICVENTVDDRLQLIQSRKSEHIRKAMGSAVLTQRLSYRDTLADVLTLFGVEEDGNADGGYRFLTEEEAAAQLKEKDKSPDDSAEAEAEADPEVRPEPEPEPKLEPEPEPEPEINAEAEAEADTS</sequence>
<feature type="compositionally biased region" description="Acidic residues" evidence="5">
    <location>
        <begin position="1083"/>
        <end position="1101"/>
    </location>
</feature>
<feature type="region of interest" description="Disordered" evidence="5">
    <location>
        <begin position="1046"/>
        <end position="1101"/>
    </location>
</feature>
<dbReference type="GO" id="GO:0006281">
    <property type="term" value="P:DNA repair"/>
    <property type="evidence" value="ECO:0007669"/>
    <property type="project" value="TreeGrafter"/>
</dbReference>
<dbReference type="Pfam" id="PF00271">
    <property type="entry name" value="Helicase_C"/>
    <property type="match status" value="1"/>
</dbReference>
<dbReference type="InterPro" id="IPR027417">
    <property type="entry name" value="P-loop_NTPase"/>
</dbReference>
<comment type="caution">
    <text evidence="8">The sequence shown here is derived from an EMBL/GenBank/DDBJ whole genome shotgun (WGS) entry which is preliminary data.</text>
</comment>
<feature type="compositionally biased region" description="Acidic residues" evidence="5">
    <location>
        <begin position="1058"/>
        <end position="1067"/>
    </location>
</feature>
<dbReference type="GO" id="GO:0016787">
    <property type="term" value="F:hydrolase activity"/>
    <property type="evidence" value="ECO:0007669"/>
    <property type="project" value="UniProtKB-KW"/>
</dbReference>
<dbReference type="InterPro" id="IPR050628">
    <property type="entry name" value="SNF2_RAD54_helicase_TF"/>
</dbReference>
<dbReference type="PANTHER" id="PTHR45626:SF17">
    <property type="entry name" value="HELICASE-LIKE TRANSCRIPTION FACTOR"/>
    <property type="match status" value="1"/>
</dbReference>
<proteinExistence type="predicted"/>
<dbReference type="AlphaFoldDB" id="A0A9P4YL41"/>
<dbReference type="CDD" id="cd18793">
    <property type="entry name" value="SF2_C_SNF"/>
    <property type="match status" value="1"/>
</dbReference>
<feature type="compositionally biased region" description="Basic and acidic residues" evidence="5">
    <location>
        <begin position="223"/>
        <end position="232"/>
    </location>
</feature>
<evidence type="ECO:0000259" key="6">
    <source>
        <dbReference type="PROSITE" id="PS51192"/>
    </source>
</evidence>
<dbReference type="SUPFAM" id="SSF52540">
    <property type="entry name" value="P-loop containing nucleoside triphosphate hydrolases"/>
    <property type="match status" value="2"/>
</dbReference>
<evidence type="ECO:0000256" key="3">
    <source>
        <dbReference type="ARBA" id="ARBA00022806"/>
    </source>
</evidence>
<dbReference type="Gene3D" id="3.40.50.300">
    <property type="entry name" value="P-loop containing nucleotide triphosphate hydrolases"/>
    <property type="match status" value="1"/>
</dbReference>
<dbReference type="InterPro" id="IPR038718">
    <property type="entry name" value="SNF2-like_sf"/>
</dbReference>
<dbReference type="GO" id="GO:0005634">
    <property type="term" value="C:nucleus"/>
    <property type="evidence" value="ECO:0007669"/>
    <property type="project" value="TreeGrafter"/>
</dbReference>
<evidence type="ECO:0000256" key="1">
    <source>
        <dbReference type="ARBA" id="ARBA00022741"/>
    </source>
</evidence>
<dbReference type="GO" id="GO:0004386">
    <property type="term" value="F:helicase activity"/>
    <property type="evidence" value="ECO:0007669"/>
    <property type="project" value="UniProtKB-KW"/>
</dbReference>
<gene>
    <name evidence="8" type="ORF">GY632_1602</name>
</gene>
<dbReference type="PROSITE" id="PS51192">
    <property type="entry name" value="HELICASE_ATP_BIND_1"/>
    <property type="match status" value="1"/>
</dbReference>
<keyword evidence="3" id="KW-0347">Helicase</keyword>
<evidence type="ECO:0000256" key="5">
    <source>
        <dbReference type="SAM" id="MobiDB-lite"/>
    </source>
</evidence>
<name>A0A9P4YL41_9EURO</name>
<dbReference type="Pfam" id="PF00176">
    <property type="entry name" value="SNF2-rel_dom"/>
    <property type="match status" value="1"/>
</dbReference>
<organism evidence="8 9">
    <name type="scientific">Trichophyton interdigitale</name>
    <dbReference type="NCBI Taxonomy" id="101480"/>
    <lineage>
        <taxon>Eukaryota</taxon>
        <taxon>Fungi</taxon>
        <taxon>Dikarya</taxon>
        <taxon>Ascomycota</taxon>
        <taxon>Pezizomycotina</taxon>
        <taxon>Eurotiomycetes</taxon>
        <taxon>Eurotiomycetidae</taxon>
        <taxon>Onygenales</taxon>
        <taxon>Arthrodermataceae</taxon>
        <taxon>Trichophyton</taxon>
    </lineage>
</organism>
<keyword evidence="1" id="KW-0547">Nucleotide-binding</keyword>
<dbReference type="Gene3D" id="3.40.50.10810">
    <property type="entry name" value="Tandem AAA-ATPase domain"/>
    <property type="match status" value="1"/>
</dbReference>
<reference evidence="8" key="1">
    <citation type="submission" date="2020-03" db="EMBL/GenBank/DDBJ databases">
        <title>Whole Genome Sequence of Trichophyton interdigitale from India.</title>
        <authorList>
            <person name="Kumar P."/>
        </authorList>
    </citation>
    <scope>NUCLEOTIDE SEQUENCE</scope>
    <source>
        <strain evidence="8">UCMS-IGIB-CI14</strain>
    </source>
</reference>
<dbReference type="InterPro" id="IPR001650">
    <property type="entry name" value="Helicase_C-like"/>
</dbReference>
<dbReference type="CDD" id="cd16449">
    <property type="entry name" value="RING-HC"/>
    <property type="match status" value="1"/>
</dbReference>
<dbReference type="SMART" id="SM00487">
    <property type="entry name" value="DEXDc"/>
    <property type="match status" value="1"/>
</dbReference>
<feature type="region of interest" description="Disordered" evidence="5">
    <location>
        <begin position="223"/>
        <end position="285"/>
    </location>
</feature>
<dbReference type="InterPro" id="IPR000330">
    <property type="entry name" value="SNF2_N"/>
</dbReference>
<dbReference type="SMART" id="SM00490">
    <property type="entry name" value="HELICc"/>
    <property type="match status" value="1"/>
</dbReference>
<evidence type="ECO:0000256" key="2">
    <source>
        <dbReference type="ARBA" id="ARBA00022801"/>
    </source>
</evidence>
<keyword evidence="2" id="KW-0378">Hydrolase</keyword>
<evidence type="ECO:0000313" key="9">
    <source>
        <dbReference type="Proteomes" id="UP000749309"/>
    </source>
</evidence>
<feature type="domain" description="Helicase C-terminal" evidence="7">
    <location>
        <begin position="858"/>
        <end position="1015"/>
    </location>
</feature>
<evidence type="ECO:0000259" key="7">
    <source>
        <dbReference type="PROSITE" id="PS51194"/>
    </source>
</evidence>
<keyword evidence="4" id="KW-0067">ATP-binding</keyword>
<dbReference type="CDD" id="cd18008">
    <property type="entry name" value="DEXDc_SHPRH-like"/>
    <property type="match status" value="1"/>
</dbReference>
<evidence type="ECO:0000313" key="8">
    <source>
        <dbReference type="EMBL" id="KAF3898807.1"/>
    </source>
</evidence>
<evidence type="ECO:0000256" key="4">
    <source>
        <dbReference type="ARBA" id="ARBA00022840"/>
    </source>
</evidence>
<feature type="compositionally biased region" description="Basic and acidic residues" evidence="5">
    <location>
        <begin position="1068"/>
        <end position="1082"/>
    </location>
</feature>